<evidence type="ECO:0000313" key="1">
    <source>
        <dbReference type="EMBL" id="CAD7223959.1"/>
    </source>
</evidence>
<sequence>MADTTPFASLVYEPSGSSVKEQTAAVSHYLPDSMVPFVESDIEELLQSSKQMEGMKVRVIGQLKKEDSESVMGNWNLMWKKDKILLENVDDCVHYPPAFVIREHVLVQVFGTVMLSLEKNSFYLDCFLIRMYNGVNFEERKKLLQEMKELQLISSNIDSNNRL</sequence>
<organism evidence="1">
    <name type="scientific">Cyprideis torosa</name>
    <dbReference type="NCBI Taxonomy" id="163714"/>
    <lineage>
        <taxon>Eukaryota</taxon>
        <taxon>Metazoa</taxon>
        <taxon>Ecdysozoa</taxon>
        <taxon>Arthropoda</taxon>
        <taxon>Crustacea</taxon>
        <taxon>Oligostraca</taxon>
        <taxon>Ostracoda</taxon>
        <taxon>Podocopa</taxon>
        <taxon>Podocopida</taxon>
        <taxon>Cytherocopina</taxon>
        <taxon>Cytheroidea</taxon>
        <taxon>Cytherideidae</taxon>
        <taxon>Cyprideis</taxon>
    </lineage>
</organism>
<accession>A0A7R8W6U9</accession>
<reference evidence="1" key="1">
    <citation type="submission" date="2020-11" db="EMBL/GenBank/DDBJ databases">
        <authorList>
            <person name="Tran Van P."/>
        </authorList>
    </citation>
    <scope>NUCLEOTIDE SEQUENCE</scope>
</reference>
<dbReference type="EMBL" id="OB660280">
    <property type="protein sequence ID" value="CAD7223959.1"/>
    <property type="molecule type" value="Genomic_DNA"/>
</dbReference>
<protein>
    <submittedName>
        <fullName evidence="1">Uncharacterized protein</fullName>
    </submittedName>
</protein>
<dbReference type="AlphaFoldDB" id="A0A7R8W6U9"/>
<proteinExistence type="predicted"/>
<name>A0A7R8W6U9_9CRUS</name>
<gene>
    <name evidence="1" type="ORF">CTOB1V02_LOCUS1931</name>
</gene>